<dbReference type="Pfam" id="PF00227">
    <property type="entry name" value="Proteasome"/>
    <property type="match status" value="1"/>
</dbReference>
<reference evidence="1 2" key="1">
    <citation type="journal article" date="2018" name="Nat. Ecol. Evol.">
        <title>Shark genomes provide insights into elasmobranch evolution and the origin of vertebrates.</title>
        <authorList>
            <person name="Hara Y"/>
            <person name="Yamaguchi K"/>
            <person name="Onimaru K"/>
            <person name="Kadota M"/>
            <person name="Koyanagi M"/>
            <person name="Keeley SD"/>
            <person name="Tatsumi K"/>
            <person name="Tanaka K"/>
            <person name="Motone F"/>
            <person name="Kageyama Y"/>
            <person name="Nozu R"/>
            <person name="Adachi N"/>
            <person name="Nishimura O"/>
            <person name="Nakagawa R"/>
            <person name="Tanegashima C"/>
            <person name="Kiyatake I"/>
            <person name="Matsumoto R"/>
            <person name="Murakumo K"/>
            <person name="Nishida K"/>
            <person name="Terakita A"/>
            <person name="Kuratani S"/>
            <person name="Sato K"/>
            <person name="Hyodo S Kuraku.S."/>
        </authorList>
    </citation>
    <scope>NUCLEOTIDE SEQUENCE [LARGE SCALE GENOMIC DNA]</scope>
</reference>
<dbReference type="GO" id="GO:0005839">
    <property type="term" value="C:proteasome core complex"/>
    <property type="evidence" value="ECO:0007669"/>
    <property type="project" value="InterPro"/>
</dbReference>
<gene>
    <name evidence="1" type="ORF">scyTo_0010736</name>
</gene>
<proteinExistence type="predicted"/>
<sequence>MRALHCITWAGYLPALAKALFTAHGYGAFLTHSILDRYYKPELTREEAVELLKKCLQEYQKQFILNLPSFTVQVIDNNGVHDMEQICVSNL</sequence>
<dbReference type="Gene3D" id="3.60.20.10">
    <property type="entry name" value="Glutamine Phosphoribosylpyrophosphate, subunit 1, domain 1"/>
    <property type="match status" value="1"/>
</dbReference>
<dbReference type="OMA" id="DSTGTHE"/>
<keyword evidence="2" id="KW-1185">Reference proteome</keyword>
<dbReference type="InterPro" id="IPR029055">
    <property type="entry name" value="Ntn_hydrolases_N"/>
</dbReference>
<dbReference type="OrthoDB" id="268428at2759"/>
<name>A0A401PAX3_SCYTO</name>
<dbReference type="SUPFAM" id="SSF56235">
    <property type="entry name" value="N-terminal nucleophile aminohydrolases (Ntn hydrolases)"/>
    <property type="match status" value="1"/>
</dbReference>
<comment type="caution">
    <text evidence="1">The sequence shown here is derived from an EMBL/GenBank/DDBJ whole genome shotgun (WGS) entry which is preliminary data.</text>
</comment>
<dbReference type="Proteomes" id="UP000288216">
    <property type="component" value="Unassembled WGS sequence"/>
</dbReference>
<organism evidence="1 2">
    <name type="scientific">Scyliorhinus torazame</name>
    <name type="common">Cloudy catshark</name>
    <name type="synonym">Catulus torazame</name>
    <dbReference type="NCBI Taxonomy" id="75743"/>
    <lineage>
        <taxon>Eukaryota</taxon>
        <taxon>Metazoa</taxon>
        <taxon>Chordata</taxon>
        <taxon>Craniata</taxon>
        <taxon>Vertebrata</taxon>
        <taxon>Chondrichthyes</taxon>
        <taxon>Elasmobranchii</taxon>
        <taxon>Galeomorphii</taxon>
        <taxon>Galeoidea</taxon>
        <taxon>Carcharhiniformes</taxon>
        <taxon>Scyliorhinidae</taxon>
        <taxon>Scyliorhinus</taxon>
    </lineage>
</organism>
<evidence type="ECO:0000313" key="2">
    <source>
        <dbReference type="Proteomes" id="UP000288216"/>
    </source>
</evidence>
<dbReference type="AlphaFoldDB" id="A0A401PAX3"/>
<dbReference type="EMBL" id="BFAA01004688">
    <property type="protein sequence ID" value="GCB70273.1"/>
    <property type="molecule type" value="Genomic_DNA"/>
</dbReference>
<dbReference type="GO" id="GO:0051603">
    <property type="term" value="P:proteolysis involved in protein catabolic process"/>
    <property type="evidence" value="ECO:0007669"/>
    <property type="project" value="InterPro"/>
</dbReference>
<dbReference type="STRING" id="75743.A0A401PAX3"/>
<dbReference type="InterPro" id="IPR001353">
    <property type="entry name" value="Proteasome_sua/b"/>
</dbReference>
<evidence type="ECO:0008006" key="3">
    <source>
        <dbReference type="Google" id="ProtNLM"/>
    </source>
</evidence>
<protein>
    <recommendedName>
        <fullName evidence="3">Proteasome subunit beta type-2</fullName>
    </recommendedName>
</protein>
<accession>A0A401PAX3</accession>
<evidence type="ECO:0000313" key="1">
    <source>
        <dbReference type="EMBL" id="GCB70273.1"/>
    </source>
</evidence>